<dbReference type="RefSeq" id="WP_194503646.1">
    <property type="nucleotide sequence ID" value="NZ_JADIVZ010000005.1"/>
</dbReference>
<evidence type="ECO:0000313" key="3">
    <source>
        <dbReference type="Proteomes" id="UP000656804"/>
    </source>
</evidence>
<dbReference type="InterPro" id="IPR027417">
    <property type="entry name" value="P-loop_NTPase"/>
</dbReference>
<feature type="region of interest" description="Disordered" evidence="1">
    <location>
        <begin position="1"/>
        <end position="23"/>
    </location>
</feature>
<gene>
    <name evidence="2" type="ORF">ISG29_11845</name>
</gene>
<comment type="caution">
    <text evidence="2">The sequence shown here is derived from an EMBL/GenBank/DDBJ whole genome shotgun (WGS) entry which is preliminary data.</text>
</comment>
<name>A0A930YDD8_9ACTN</name>
<dbReference type="EMBL" id="JADIVZ010000005">
    <property type="protein sequence ID" value="MBF4162384.1"/>
    <property type="molecule type" value="Genomic_DNA"/>
</dbReference>
<organism evidence="2 3">
    <name type="scientific">Nocardioides acrostichi</name>
    <dbReference type="NCBI Taxonomy" id="2784339"/>
    <lineage>
        <taxon>Bacteria</taxon>
        <taxon>Bacillati</taxon>
        <taxon>Actinomycetota</taxon>
        <taxon>Actinomycetes</taxon>
        <taxon>Propionibacteriales</taxon>
        <taxon>Nocardioidaceae</taxon>
        <taxon>Nocardioides</taxon>
    </lineage>
</organism>
<dbReference type="Proteomes" id="UP000656804">
    <property type="component" value="Unassembled WGS sequence"/>
</dbReference>
<protein>
    <submittedName>
        <fullName evidence="2">Uncharacterized protein</fullName>
    </submittedName>
</protein>
<dbReference type="SUPFAM" id="SSF52540">
    <property type="entry name" value="P-loop containing nucleoside triphosphate hydrolases"/>
    <property type="match status" value="1"/>
</dbReference>
<reference evidence="2" key="1">
    <citation type="submission" date="2020-11" db="EMBL/GenBank/DDBJ databases">
        <title>Nocardioides sp. CBS4Y-1, whole genome shotgun sequence.</title>
        <authorList>
            <person name="Tuo L."/>
        </authorList>
    </citation>
    <scope>NUCLEOTIDE SEQUENCE</scope>
    <source>
        <strain evidence="2">CBS4Y-1</strain>
    </source>
</reference>
<proteinExistence type="predicted"/>
<evidence type="ECO:0000313" key="2">
    <source>
        <dbReference type="EMBL" id="MBF4162384.1"/>
    </source>
</evidence>
<sequence length="328" mass="34400">MSASSDVHQPRPEHRRGHLTGATPLRGRNRVLARVEVAVRQNSSALVWGAAGSGVSALLTEAARRAEAVGVTVIRADVQPWGADQVLCAGGFPEAADLAARTLVVIDDADTVPLAQVEAVLDRARAVRIPVLIGSHSRLPDVESRRGCTAVALEQLTVADVADVLFDLGEPADPGLALSFHVASSGNPSALRMLLEHPTLRELVTEAPSDDAEAVAQLELALPIWVATSLLRLDEPARMAVAIAAVAGPLVPADLLLLAAGAEGLASAEAHGLLQSSPAGEYRFRHAAVRHRLVTESSAERLAEARWRLGVAAQRCDVHSAPLQVLPA</sequence>
<accession>A0A930YDD8</accession>
<evidence type="ECO:0000256" key="1">
    <source>
        <dbReference type="SAM" id="MobiDB-lite"/>
    </source>
</evidence>
<keyword evidence="3" id="KW-1185">Reference proteome</keyword>
<dbReference type="AlphaFoldDB" id="A0A930YDD8"/>